<protein>
    <submittedName>
        <fullName evidence="5">GntR family transcriptional regulator</fullName>
    </submittedName>
</protein>
<keyword evidence="6" id="KW-1185">Reference proteome</keyword>
<keyword evidence="1" id="KW-0805">Transcription regulation</keyword>
<reference evidence="5 6" key="1">
    <citation type="submission" date="2020-07" db="EMBL/GenBank/DDBJ databases">
        <title>Novel species isolated from subtropical streams in China.</title>
        <authorList>
            <person name="Lu H."/>
        </authorList>
    </citation>
    <scope>NUCLEOTIDE SEQUENCE [LARGE SCALE GENOMIC DNA]</scope>
    <source>
        <strain evidence="5 6">LX47W</strain>
    </source>
</reference>
<dbReference type="Proteomes" id="UP000573499">
    <property type="component" value="Unassembled WGS sequence"/>
</dbReference>
<dbReference type="SUPFAM" id="SSF48008">
    <property type="entry name" value="GntR ligand-binding domain-like"/>
    <property type="match status" value="1"/>
</dbReference>
<keyword evidence="3" id="KW-0804">Transcription</keyword>
<evidence type="ECO:0000313" key="6">
    <source>
        <dbReference type="Proteomes" id="UP000573499"/>
    </source>
</evidence>
<dbReference type="Pfam" id="PF00392">
    <property type="entry name" value="GntR"/>
    <property type="match status" value="1"/>
</dbReference>
<evidence type="ECO:0000256" key="1">
    <source>
        <dbReference type="ARBA" id="ARBA00023015"/>
    </source>
</evidence>
<organism evidence="5 6">
    <name type="scientific">Rugamonas apoptosis</name>
    <dbReference type="NCBI Taxonomy" id="2758570"/>
    <lineage>
        <taxon>Bacteria</taxon>
        <taxon>Pseudomonadati</taxon>
        <taxon>Pseudomonadota</taxon>
        <taxon>Betaproteobacteria</taxon>
        <taxon>Burkholderiales</taxon>
        <taxon>Oxalobacteraceae</taxon>
        <taxon>Telluria group</taxon>
        <taxon>Rugamonas</taxon>
    </lineage>
</organism>
<dbReference type="SMART" id="SM00345">
    <property type="entry name" value="HTH_GNTR"/>
    <property type="match status" value="1"/>
</dbReference>
<dbReference type="Gene3D" id="1.20.120.530">
    <property type="entry name" value="GntR ligand-binding domain-like"/>
    <property type="match status" value="1"/>
</dbReference>
<dbReference type="RefSeq" id="WP_182152502.1">
    <property type="nucleotide sequence ID" value="NZ_JACEZU010000002.1"/>
</dbReference>
<sequence length="220" mass="24201">MPTKSNHKPSSGHAILAALRTSITSGSLPPGTVLRQVELAEEFGVSRIPVREALQALQSEGLVVIEPNRGAFVASYSAEQLSEMFDLRVMLEVDALRYAIPQHTERSIRKLEALQRELDDEDQPAEWVRIDRDFHGELYAPSGRTHTLQLIAGLRGSVERFSLAHMGPDTRRTGWSDEHHQLIAAVRGRDVAAASAILTSHLRQTQQSALASLISPSTQA</sequence>
<feature type="domain" description="HTH gntR-type" evidence="4">
    <location>
        <begin position="9"/>
        <end position="76"/>
    </location>
</feature>
<dbReference type="Gene3D" id="1.10.10.10">
    <property type="entry name" value="Winged helix-like DNA-binding domain superfamily/Winged helix DNA-binding domain"/>
    <property type="match status" value="1"/>
</dbReference>
<dbReference type="InterPro" id="IPR036388">
    <property type="entry name" value="WH-like_DNA-bd_sf"/>
</dbReference>
<name>A0A7W2IJW1_9BURK</name>
<dbReference type="InterPro" id="IPR036390">
    <property type="entry name" value="WH_DNA-bd_sf"/>
</dbReference>
<evidence type="ECO:0000256" key="3">
    <source>
        <dbReference type="ARBA" id="ARBA00023163"/>
    </source>
</evidence>
<dbReference type="PRINTS" id="PR00035">
    <property type="entry name" value="HTHGNTR"/>
</dbReference>
<keyword evidence="2" id="KW-0238">DNA-binding</keyword>
<dbReference type="PANTHER" id="PTHR43537:SF41">
    <property type="entry name" value="TRANSCRIPTIONAL REGULATORY PROTEIN"/>
    <property type="match status" value="1"/>
</dbReference>
<dbReference type="CDD" id="cd07377">
    <property type="entry name" value="WHTH_GntR"/>
    <property type="match status" value="1"/>
</dbReference>
<evidence type="ECO:0000259" key="4">
    <source>
        <dbReference type="PROSITE" id="PS50949"/>
    </source>
</evidence>
<comment type="caution">
    <text evidence="5">The sequence shown here is derived from an EMBL/GenBank/DDBJ whole genome shotgun (WGS) entry which is preliminary data.</text>
</comment>
<dbReference type="SUPFAM" id="SSF46785">
    <property type="entry name" value="Winged helix' DNA-binding domain"/>
    <property type="match status" value="1"/>
</dbReference>
<accession>A0A7W2IJW1</accession>
<evidence type="ECO:0000313" key="5">
    <source>
        <dbReference type="EMBL" id="MBA5686686.1"/>
    </source>
</evidence>
<dbReference type="InterPro" id="IPR011711">
    <property type="entry name" value="GntR_C"/>
</dbReference>
<dbReference type="PANTHER" id="PTHR43537">
    <property type="entry name" value="TRANSCRIPTIONAL REGULATOR, GNTR FAMILY"/>
    <property type="match status" value="1"/>
</dbReference>
<dbReference type="Pfam" id="PF07729">
    <property type="entry name" value="FCD"/>
    <property type="match status" value="1"/>
</dbReference>
<evidence type="ECO:0000256" key="2">
    <source>
        <dbReference type="ARBA" id="ARBA00023125"/>
    </source>
</evidence>
<dbReference type="GO" id="GO:0003700">
    <property type="term" value="F:DNA-binding transcription factor activity"/>
    <property type="evidence" value="ECO:0007669"/>
    <property type="project" value="InterPro"/>
</dbReference>
<gene>
    <name evidence="5" type="ORF">H3H39_06410</name>
</gene>
<proteinExistence type="predicted"/>
<dbReference type="InterPro" id="IPR000524">
    <property type="entry name" value="Tscrpt_reg_HTH_GntR"/>
</dbReference>
<dbReference type="PROSITE" id="PS50949">
    <property type="entry name" value="HTH_GNTR"/>
    <property type="match status" value="1"/>
</dbReference>
<dbReference type="AlphaFoldDB" id="A0A7W2IJW1"/>
<dbReference type="EMBL" id="JACEZU010000002">
    <property type="protein sequence ID" value="MBA5686686.1"/>
    <property type="molecule type" value="Genomic_DNA"/>
</dbReference>
<dbReference type="InterPro" id="IPR008920">
    <property type="entry name" value="TF_FadR/GntR_C"/>
</dbReference>
<dbReference type="SMART" id="SM00895">
    <property type="entry name" value="FCD"/>
    <property type="match status" value="1"/>
</dbReference>
<dbReference type="GO" id="GO:0003677">
    <property type="term" value="F:DNA binding"/>
    <property type="evidence" value="ECO:0007669"/>
    <property type="project" value="UniProtKB-KW"/>
</dbReference>